<protein>
    <submittedName>
        <fullName evidence="1">Uncharacterized protein</fullName>
    </submittedName>
</protein>
<dbReference type="RefSeq" id="YP_009133298.1">
    <property type="nucleotide sequence ID" value="NC_026922.1"/>
</dbReference>
<dbReference type="Proteomes" id="UP000201190">
    <property type="component" value="Segment"/>
</dbReference>
<keyword evidence="2" id="KW-1185">Reference proteome</keyword>
<accession>A0A0E3URC3</accession>
<dbReference type="EMBL" id="KP752043">
    <property type="protein sequence ID" value="AKC91715.1"/>
    <property type="molecule type" value="Genomic_DNA"/>
</dbReference>
<dbReference type="KEGG" id="vg:24170919"/>
<reference evidence="1 2" key="1">
    <citation type="journal article" date="2015" name="Genome Announc.">
        <title>Genome Sequence of an Alphabaculovirus Isolated from the Oak Looper, Lambdina fiscellaria, Contains a Putative 2-Kilobase-Pair Transposable Element Encoding a Transposase and a FLYWCH Domain-Containing Protein.</title>
        <authorList>
            <person name="Rohrmann G.F."/>
            <person name="Erlandson M.A."/>
            <person name="Theilmann D.A."/>
        </authorList>
    </citation>
    <scope>NUCLEOTIDE SEQUENCE [LARGE SCALE GENOMIC DNA]</scope>
    <source>
        <strain evidence="1">GR15</strain>
    </source>
</reference>
<sequence length="125" mass="14432">MRWWTFIVDRFNGWRGVDKLQERCRYSQPVQSVLKILDVPDQVTRCVGCRFVAPARLNAAEYARLHCAFETATKAPCQYTKRKDVDAKKKCGGGGNHDFGYRDLEMVKLNDCDDRSLLVAQHEFT</sequence>
<dbReference type="GeneID" id="24170919"/>
<proteinExistence type="predicted"/>
<evidence type="ECO:0000313" key="1">
    <source>
        <dbReference type="EMBL" id="AKC91715.1"/>
    </source>
</evidence>
<name>A0A0E3URC3_9ABAC</name>
<evidence type="ECO:0000313" key="2">
    <source>
        <dbReference type="Proteomes" id="UP000201190"/>
    </source>
</evidence>
<organism evidence="1 2">
    <name type="scientific">Lambdina fiscellaria nucleopolyhedrovirus</name>
    <dbReference type="NCBI Taxonomy" id="1642929"/>
    <lineage>
        <taxon>Viruses</taxon>
        <taxon>Viruses incertae sedis</taxon>
        <taxon>Naldaviricetes</taxon>
        <taxon>Lefavirales</taxon>
        <taxon>Baculoviridae</taxon>
        <taxon>Alphabaculovirus</taxon>
        <taxon>Alphabaculovirus lafiscellariae</taxon>
    </lineage>
</organism>